<evidence type="ECO:0000313" key="2">
    <source>
        <dbReference type="Proteomes" id="UP000218165"/>
    </source>
</evidence>
<dbReference type="EMBL" id="CP023563">
    <property type="protein sequence ID" value="ATG50386.1"/>
    <property type="molecule type" value="Genomic_DNA"/>
</dbReference>
<dbReference type="RefSeq" id="WP_096801526.1">
    <property type="nucleotide sequence ID" value="NZ_CP023563.1"/>
</dbReference>
<dbReference type="SUPFAM" id="SSF56059">
    <property type="entry name" value="Glutathione synthetase ATP-binding domain-like"/>
    <property type="match status" value="1"/>
</dbReference>
<dbReference type="OrthoDB" id="3373978at2"/>
<accession>A0A291GK11</accession>
<dbReference type="InterPro" id="IPR053191">
    <property type="entry name" value="DcsG_Biosynth_Enzyme"/>
</dbReference>
<evidence type="ECO:0008006" key="3">
    <source>
        <dbReference type="Google" id="ProtNLM"/>
    </source>
</evidence>
<name>A0A291GK11_9MICO</name>
<organism evidence="1 2">
    <name type="scientific">Brachybacterium vulturis</name>
    <dbReference type="NCBI Taxonomy" id="2017484"/>
    <lineage>
        <taxon>Bacteria</taxon>
        <taxon>Bacillati</taxon>
        <taxon>Actinomycetota</taxon>
        <taxon>Actinomycetes</taxon>
        <taxon>Micrococcales</taxon>
        <taxon>Dermabacteraceae</taxon>
        <taxon>Brachybacterium</taxon>
    </lineage>
</organism>
<dbReference type="PANTHER" id="PTHR39217:SF1">
    <property type="entry name" value="GLUTATHIONE SYNTHETASE"/>
    <property type="match status" value="1"/>
</dbReference>
<protein>
    <recommendedName>
        <fullName evidence="3">ATP-grasp domain-containing protein</fullName>
    </recommendedName>
</protein>
<proteinExistence type="predicted"/>
<dbReference type="KEGG" id="brz:CFK38_01745"/>
<evidence type="ECO:0000313" key="1">
    <source>
        <dbReference type="EMBL" id="ATG50386.1"/>
    </source>
</evidence>
<keyword evidence="2" id="KW-1185">Reference proteome</keyword>
<reference evidence="2" key="1">
    <citation type="submission" date="2017-09" db="EMBL/GenBank/DDBJ databases">
        <title>Brachybacterium sp. VM2412.</title>
        <authorList>
            <person name="Tak E.J."/>
            <person name="Bae J.-W."/>
        </authorList>
    </citation>
    <scope>NUCLEOTIDE SEQUENCE [LARGE SCALE GENOMIC DNA]</scope>
    <source>
        <strain evidence="2">VM2412</strain>
    </source>
</reference>
<dbReference type="PANTHER" id="PTHR39217">
    <property type="match status" value="1"/>
</dbReference>
<gene>
    <name evidence="1" type="ORF">CFK38_01745</name>
</gene>
<dbReference type="AlphaFoldDB" id="A0A291GK11"/>
<sequence>MTKVGIVITDPQRFDAADTMRDAVPLLAALHRRGAEARAVDWADPEVDWAGFDLVVLRSPWDYAVRPREFDAWLERADSLTRVLNEPALVRWNMDKRYLAQLETAGIPGVPTSYHEEESSLVDALAAAARGTGGSGGPADGAGTPAHVVLKPTVGAGARLTGLLRPDDPAASALGRQILAGPGTVMLQPEVPELSAGREKALYLVDGRFTHAIAKGALLAPGGGLRGGSYRETPQLVEASAAERAFAEQVLATTATVTGLAMPLYARIDIVESATDGLLLLEAELFEPLFHLPLAPAVTEVFAEAILARA</sequence>
<dbReference type="Proteomes" id="UP000218165">
    <property type="component" value="Chromosome"/>
</dbReference>